<protein>
    <submittedName>
        <fullName evidence="1">Uncharacterized protein</fullName>
    </submittedName>
</protein>
<evidence type="ECO:0000313" key="2">
    <source>
        <dbReference type="Proteomes" id="UP000735302"/>
    </source>
</evidence>
<keyword evidence="2" id="KW-1185">Reference proteome</keyword>
<organism evidence="1 2">
    <name type="scientific">Plakobranchus ocellatus</name>
    <dbReference type="NCBI Taxonomy" id="259542"/>
    <lineage>
        <taxon>Eukaryota</taxon>
        <taxon>Metazoa</taxon>
        <taxon>Spiralia</taxon>
        <taxon>Lophotrochozoa</taxon>
        <taxon>Mollusca</taxon>
        <taxon>Gastropoda</taxon>
        <taxon>Heterobranchia</taxon>
        <taxon>Euthyneura</taxon>
        <taxon>Panpulmonata</taxon>
        <taxon>Sacoglossa</taxon>
        <taxon>Placobranchoidea</taxon>
        <taxon>Plakobranchidae</taxon>
        <taxon>Plakobranchus</taxon>
    </lineage>
</organism>
<accession>A0AAV3YAT0</accession>
<reference evidence="1 2" key="1">
    <citation type="journal article" date="2021" name="Elife">
        <title>Chloroplast acquisition without the gene transfer in kleptoplastic sea slugs, Plakobranchus ocellatus.</title>
        <authorList>
            <person name="Maeda T."/>
            <person name="Takahashi S."/>
            <person name="Yoshida T."/>
            <person name="Shimamura S."/>
            <person name="Takaki Y."/>
            <person name="Nagai Y."/>
            <person name="Toyoda A."/>
            <person name="Suzuki Y."/>
            <person name="Arimoto A."/>
            <person name="Ishii H."/>
            <person name="Satoh N."/>
            <person name="Nishiyama T."/>
            <person name="Hasebe M."/>
            <person name="Maruyama T."/>
            <person name="Minagawa J."/>
            <person name="Obokata J."/>
            <person name="Shigenobu S."/>
        </authorList>
    </citation>
    <scope>NUCLEOTIDE SEQUENCE [LARGE SCALE GENOMIC DNA]</scope>
</reference>
<evidence type="ECO:0000313" key="1">
    <source>
        <dbReference type="EMBL" id="GFN79921.1"/>
    </source>
</evidence>
<comment type="caution">
    <text evidence="1">The sequence shown here is derived from an EMBL/GenBank/DDBJ whole genome shotgun (WGS) entry which is preliminary data.</text>
</comment>
<dbReference type="Proteomes" id="UP000735302">
    <property type="component" value="Unassembled WGS sequence"/>
</dbReference>
<dbReference type="AlphaFoldDB" id="A0AAV3YAT0"/>
<proteinExistence type="predicted"/>
<dbReference type="EMBL" id="BLXT01000744">
    <property type="protein sequence ID" value="GFN79921.1"/>
    <property type="molecule type" value="Genomic_DNA"/>
</dbReference>
<gene>
    <name evidence="1" type="ORF">PoB_000642700</name>
</gene>
<name>A0AAV3YAT0_9GAST</name>
<sequence length="134" mass="15119">MNAFGTVFDTQEGIQMKSIFAVACVRYQTGKLRKAKTWVDATAHNSGKLSVCRIKVMVHLQTWPPLVAQWIVSAPELYRYLCVEVRASPTAPWLDEGPEITVLWTGLTHTHTHSHTPLPRDESEFITSHVGYID</sequence>